<comment type="caution">
    <text evidence="2">The sequence shown here is derived from an EMBL/GenBank/DDBJ whole genome shotgun (WGS) entry which is preliminary data.</text>
</comment>
<keyword evidence="3" id="KW-1185">Reference proteome</keyword>
<organism evidence="2 3">
    <name type="scientific">Aspergillus tanneri</name>
    <dbReference type="NCBI Taxonomy" id="1220188"/>
    <lineage>
        <taxon>Eukaryota</taxon>
        <taxon>Fungi</taxon>
        <taxon>Dikarya</taxon>
        <taxon>Ascomycota</taxon>
        <taxon>Pezizomycotina</taxon>
        <taxon>Eurotiomycetes</taxon>
        <taxon>Eurotiomycetidae</taxon>
        <taxon>Eurotiales</taxon>
        <taxon>Aspergillaceae</taxon>
        <taxon>Aspergillus</taxon>
        <taxon>Aspergillus subgen. Circumdati</taxon>
    </lineage>
</organism>
<evidence type="ECO:0000313" key="3">
    <source>
        <dbReference type="Proteomes" id="UP000308092"/>
    </source>
</evidence>
<dbReference type="VEuPathDB" id="FungiDB:EYZ11_013568"/>
<feature type="compositionally biased region" description="Low complexity" evidence="1">
    <location>
        <begin position="17"/>
        <end position="31"/>
    </location>
</feature>
<feature type="region of interest" description="Disordered" evidence="1">
    <location>
        <begin position="17"/>
        <end position="38"/>
    </location>
</feature>
<gene>
    <name evidence="2" type="ORF">EYZ11_013568</name>
</gene>
<dbReference type="Proteomes" id="UP000308092">
    <property type="component" value="Unassembled WGS sequence"/>
</dbReference>
<evidence type="ECO:0000256" key="1">
    <source>
        <dbReference type="SAM" id="MobiDB-lite"/>
    </source>
</evidence>
<dbReference type="EMBL" id="SOSA01001667">
    <property type="protein sequence ID" value="THC86986.1"/>
    <property type="molecule type" value="Genomic_DNA"/>
</dbReference>
<dbReference type="AlphaFoldDB" id="A0A4S3IXC8"/>
<protein>
    <submittedName>
        <fullName evidence="2">Uncharacterized protein</fullName>
    </submittedName>
</protein>
<reference evidence="2 3" key="1">
    <citation type="submission" date="2019-03" db="EMBL/GenBank/DDBJ databases">
        <title>The genome sequence of a newly discovered highly antifungal drug resistant Aspergillus species, Aspergillus tanneri NIH 1004.</title>
        <authorList>
            <person name="Mounaud S."/>
            <person name="Singh I."/>
            <person name="Joardar V."/>
            <person name="Pakala S."/>
            <person name="Pakala S."/>
            <person name="Venepally P."/>
            <person name="Hoover J."/>
            <person name="Nierman W."/>
            <person name="Chung J."/>
            <person name="Losada L."/>
        </authorList>
    </citation>
    <scope>NUCLEOTIDE SEQUENCE [LARGE SCALE GENOMIC DNA]</scope>
    <source>
        <strain evidence="2 3">NIH1004</strain>
    </source>
</reference>
<proteinExistence type="predicted"/>
<accession>A0A4S3IXC8</accession>
<name>A0A4S3IXC8_9EURO</name>
<evidence type="ECO:0000313" key="2">
    <source>
        <dbReference type="EMBL" id="THC86986.1"/>
    </source>
</evidence>
<sequence length="38" mass="4014">MLYLPFARLSQHNALVAPPASRPASPTTSFSGTVCRAP</sequence>